<dbReference type="EMBL" id="SEWE01000022">
    <property type="protein sequence ID" value="RYU79025.1"/>
    <property type="molecule type" value="Genomic_DNA"/>
</dbReference>
<evidence type="ECO:0000259" key="2">
    <source>
        <dbReference type="Pfam" id="PF01757"/>
    </source>
</evidence>
<evidence type="ECO:0000313" key="3">
    <source>
        <dbReference type="EMBL" id="RYU79025.1"/>
    </source>
</evidence>
<keyword evidence="1" id="KW-1133">Transmembrane helix</keyword>
<feature type="transmembrane region" description="Helical" evidence="1">
    <location>
        <begin position="227"/>
        <end position="246"/>
    </location>
</feature>
<name>A0A4Q5LAM6_9BACT</name>
<dbReference type="InterPro" id="IPR050879">
    <property type="entry name" value="Acyltransferase_3"/>
</dbReference>
<dbReference type="GO" id="GO:0016747">
    <property type="term" value="F:acyltransferase activity, transferring groups other than amino-acyl groups"/>
    <property type="evidence" value="ECO:0007669"/>
    <property type="project" value="InterPro"/>
</dbReference>
<keyword evidence="3" id="KW-0808">Transferase</keyword>
<feature type="transmembrane region" description="Helical" evidence="1">
    <location>
        <begin position="141"/>
        <end position="160"/>
    </location>
</feature>
<dbReference type="PANTHER" id="PTHR23028">
    <property type="entry name" value="ACETYLTRANSFERASE"/>
    <property type="match status" value="1"/>
</dbReference>
<keyword evidence="1" id="KW-0472">Membrane</keyword>
<dbReference type="OrthoDB" id="9796461at2"/>
<dbReference type="InterPro" id="IPR002656">
    <property type="entry name" value="Acyl_transf_3_dom"/>
</dbReference>
<keyword evidence="3" id="KW-0012">Acyltransferase</keyword>
<dbReference type="PANTHER" id="PTHR23028:SF131">
    <property type="entry name" value="BLR2367 PROTEIN"/>
    <property type="match status" value="1"/>
</dbReference>
<keyword evidence="4" id="KW-1185">Reference proteome</keyword>
<reference evidence="3 4" key="1">
    <citation type="submission" date="2019-02" db="EMBL/GenBank/DDBJ databases">
        <title>Bacterial novel species isolated from soil.</title>
        <authorList>
            <person name="Jung H.-Y."/>
        </authorList>
    </citation>
    <scope>NUCLEOTIDE SEQUENCE [LARGE SCALE GENOMIC DNA]</scope>
    <source>
        <strain evidence="3 4">1-3-3-3</strain>
    </source>
</reference>
<feature type="transmembrane region" description="Helical" evidence="1">
    <location>
        <begin position="328"/>
        <end position="349"/>
    </location>
</feature>
<organism evidence="3 4">
    <name type="scientific">Hymenobacter persicinus</name>
    <dbReference type="NCBI Taxonomy" id="2025506"/>
    <lineage>
        <taxon>Bacteria</taxon>
        <taxon>Pseudomonadati</taxon>
        <taxon>Bacteroidota</taxon>
        <taxon>Cytophagia</taxon>
        <taxon>Cytophagales</taxon>
        <taxon>Hymenobacteraceae</taxon>
        <taxon>Hymenobacter</taxon>
    </lineage>
</organism>
<feature type="transmembrane region" description="Helical" evidence="1">
    <location>
        <begin position="86"/>
        <end position="105"/>
    </location>
</feature>
<keyword evidence="1" id="KW-0812">Transmembrane</keyword>
<protein>
    <submittedName>
        <fullName evidence="3">Acyltransferase</fullName>
    </submittedName>
</protein>
<comment type="caution">
    <text evidence="3">The sequence shown here is derived from an EMBL/GenBank/DDBJ whole genome shotgun (WGS) entry which is preliminary data.</text>
</comment>
<feature type="transmembrane region" description="Helical" evidence="1">
    <location>
        <begin position="49"/>
        <end position="65"/>
    </location>
</feature>
<proteinExistence type="predicted"/>
<sequence>MTAARTHLPALTGVRAGAALLVFLFHYRTSLPAPAPGWAAALQAVGSELHVGVSVFFTLSGYLLSRRYFATAHAGSFGQFLLRRVARIYPLLLLLTTATFVFGHAQRALPAAQWWQQYALNLTLLKGLAARWYLTGIGPSWSLTVEESFYLLLPLLFALARRFSPRIWVGCVVGLAALGLALGSVLSGRGWLETPLFVLSATFFGRSAEFLFGAAFARLAPARVPHATALGGLVLVVVLGLMVGVQQQLGVGSSIESLPGVAANNWLLPLGTGLLLHGLANQPSWLQRALGSRPLQVLGRSSYAFYLLHLGLLPDFLLPRIIRLAPLLPPVPVLLLLLVGAAIGLHYAVEAPLHRLVLRLGAARRGPGA</sequence>
<evidence type="ECO:0000313" key="4">
    <source>
        <dbReference type="Proteomes" id="UP000294155"/>
    </source>
</evidence>
<dbReference type="RefSeq" id="WP_129921340.1">
    <property type="nucleotide sequence ID" value="NZ_SEWE01000022.1"/>
</dbReference>
<feature type="transmembrane region" description="Helical" evidence="1">
    <location>
        <begin position="198"/>
        <end position="220"/>
    </location>
</feature>
<dbReference type="GO" id="GO:0016020">
    <property type="term" value="C:membrane"/>
    <property type="evidence" value="ECO:0007669"/>
    <property type="project" value="TreeGrafter"/>
</dbReference>
<feature type="domain" description="Acyltransferase 3" evidence="2">
    <location>
        <begin position="10"/>
        <end position="341"/>
    </location>
</feature>
<evidence type="ECO:0000256" key="1">
    <source>
        <dbReference type="SAM" id="Phobius"/>
    </source>
</evidence>
<dbReference type="Proteomes" id="UP000294155">
    <property type="component" value="Unassembled WGS sequence"/>
</dbReference>
<accession>A0A4Q5LAM6</accession>
<dbReference type="GO" id="GO:0000271">
    <property type="term" value="P:polysaccharide biosynthetic process"/>
    <property type="evidence" value="ECO:0007669"/>
    <property type="project" value="TreeGrafter"/>
</dbReference>
<dbReference type="Pfam" id="PF01757">
    <property type="entry name" value="Acyl_transf_3"/>
    <property type="match status" value="1"/>
</dbReference>
<dbReference type="AlphaFoldDB" id="A0A4Q5LAM6"/>
<gene>
    <name evidence="3" type="ORF">EWM57_11730</name>
</gene>
<feature type="transmembrane region" description="Helical" evidence="1">
    <location>
        <begin position="167"/>
        <end position="186"/>
    </location>
</feature>